<evidence type="ECO:0000256" key="11">
    <source>
        <dbReference type="ARBA" id="ARBA00039257"/>
    </source>
</evidence>
<dbReference type="AlphaFoldDB" id="A0A380MZF0"/>
<proteinExistence type="inferred from homology"/>
<evidence type="ECO:0000256" key="1">
    <source>
        <dbReference type="ARBA" id="ARBA00001561"/>
    </source>
</evidence>
<organism evidence="14 15">
    <name type="scientific">Suttonella ornithocola</name>
    <dbReference type="NCBI Taxonomy" id="279832"/>
    <lineage>
        <taxon>Bacteria</taxon>
        <taxon>Pseudomonadati</taxon>
        <taxon>Pseudomonadota</taxon>
        <taxon>Gammaproteobacteria</taxon>
        <taxon>Cardiobacteriales</taxon>
        <taxon>Cardiobacteriaceae</taxon>
        <taxon>Suttonella</taxon>
    </lineage>
</organism>
<comment type="subcellular location">
    <subcellularLocation>
        <location evidence="3">Cytoplasm</location>
    </subcellularLocation>
</comment>
<comment type="similarity">
    <text evidence="4">Belongs to the N-acetylmuramoyl-L-alanine amidase 2 family.</text>
</comment>
<keyword evidence="8 14" id="KW-0378">Hydrolase</keyword>
<evidence type="ECO:0000256" key="7">
    <source>
        <dbReference type="ARBA" id="ARBA00022723"/>
    </source>
</evidence>
<dbReference type="NCBIfam" id="NF008758">
    <property type="entry name" value="PRK11789.1"/>
    <property type="match status" value="1"/>
</dbReference>
<keyword evidence="15" id="KW-1185">Reference proteome</keyword>
<evidence type="ECO:0000256" key="5">
    <source>
        <dbReference type="ARBA" id="ARBA00011901"/>
    </source>
</evidence>
<keyword evidence="6" id="KW-0963">Cytoplasm</keyword>
<evidence type="ECO:0000256" key="2">
    <source>
        <dbReference type="ARBA" id="ARBA00001947"/>
    </source>
</evidence>
<evidence type="ECO:0000256" key="3">
    <source>
        <dbReference type="ARBA" id="ARBA00004496"/>
    </source>
</evidence>
<dbReference type="PANTHER" id="PTHR30417:SF4">
    <property type="entry name" value="1,6-ANHYDRO-N-ACETYLMURAMYL-L-ALANINE AMIDASE AMPD"/>
    <property type="match status" value="1"/>
</dbReference>
<comment type="cofactor">
    <cofactor evidence="2">
        <name>Zn(2+)</name>
        <dbReference type="ChEBI" id="CHEBI:29105"/>
    </cofactor>
</comment>
<evidence type="ECO:0000256" key="12">
    <source>
        <dbReference type="ARBA" id="ARBA00042615"/>
    </source>
</evidence>
<evidence type="ECO:0000256" key="4">
    <source>
        <dbReference type="ARBA" id="ARBA00007553"/>
    </source>
</evidence>
<dbReference type="SUPFAM" id="SSF55846">
    <property type="entry name" value="N-acetylmuramoyl-L-alanine amidase-like"/>
    <property type="match status" value="1"/>
</dbReference>
<dbReference type="CDD" id="cd06583">
    <property type="entry name" value="PGRP"/>
    <property type="match status" value="1"/>
</dbReference>
<keyword evidence="7" id="KW-0479">Metal-binding</keyword>
<evidence type="ECO:0000259" key="13">
    <source>
        <dbReference type="SMART" id="SM00644"/>
    </source>
</evidence>
<keyword evidence="10" id="KW-0961">Cell wall biogenesis/degradation</keyword>
<evidence type="ECO:0000313" key="14">
    <source>
        <dbReference type="EMBL" id="SUO97935.1"/>
    </source>
</evidence>
<dbReference type="GO" id="GO:0009254">
    <property type="term" value="P:peptidoglycan turnover"/>
    <property type="evidence" value="ECO:0007669"/>
    <property type="project" value="TreeGrafter"/>
</dbReference>
<evidence type="ECO:0000256" key="8">
    <source>
        <dbReference type="ARBA" id="ARBA00022801"/>
    </source>
</evidence>
<reference evidence="14 15" key="1">
    <citation type="submission" date="2018-06" db="EMBL/GenBank/DDBJ databases">
        <authorList>
            <consortium name="Pathogen Informatics"/>
            <person name="Doyle S."/>
        </authorList>
    </citation>
    <scope>NUCLEOTIDE SEQUENCE [LARGE SCALE GENOMIC DNA]</scope>
    <source>
        <strain evidence="14 15">NCTC13337</strain>
    </source>
</reference>
<dbReference type="GO" id="GO:0005737">
    <property type="term" value="C:cytoplasm"/>
    <property type="evidence" value="ECO:0007669"/>
    <property type="project" value="UniProtKB-SubCell"/>
</dbReference>
<dbReference type="InterPro" id="IPR036505">
    <property type="entry name" value="Amidase/PGRP_sf"/>
</dbReference>
<gene>
    <name evidence="14" type="primary">ampD</name>
    <name evidence="14" type="ORF">NCTC13337_02693</name>
</gene>
<dbReference type="InterPro" id="IPR002502">
    <property type="entry name" value="Amidase_domain"/>
</dbReference>
<dbReference type="SMART" id="SM00644">
    <property type="entry name" value="Ami_2"/>
    <property type="match status" value="1"/>
</dbReference>
<dbReference type="GO" id="GO:0008745">
    <property type="term" value="F:N-acetylmuramoyl-L-alanine amidase activity"/>
    <property type="evidence" value="ECO:0007669"/>
    <property type="project" value="UniProtKB-EC"/>
</dbReference>
<evidence type="ECO:0000313" key="15">
    <source>
        <dbReference type="Proteomes" id="UP000254601"/>
    </source>
</evidence>
<dbReference type="InterPro" id="IPR051206">
    <property type="entry name" value="NAMLAA_amidase_2"/>
</dbReference>
<dbReference type="EMBL" id="UHIC01000001">
    <property type="protein sequence ID" value="SUO97935.1"/>
    <property type="molecule type" value="Genomic_DNA"/>
</dbReference>
<dbReference type="EC" id="3.5.1.28" evidence="5"/>
<dbReference type="Proteomes" id="UP000254601">
    <property type="component" value="Unassembled WGS sequence"/>
</dbReference>
<accession>A0A380MZF0</accession>
<keyword evidence="9" id="KW-0862">Zinc</keyword>
<feature type="domain" description="N-acetylmuramoyl-L-alanine amidase" evidence="13">
    <location>
        <begin position="41"/>
        <end position="194"/>
    </location>
</feature>
<evidence type="ECO:0000256" key="10">
    <source>
        <dbReference type="ARBA" id="ARBA00023316"/>
    </source>
</evidence>
<comment type="catalytic activity">
    <reaction evidence="1">
        <text>Hydrolyzes the link between N-acetylmuramoyl residues and L-amino acid residues in certain cell-wall glycopeptides.</text>
        <dbReference type="EC" id="3.5.1.28"/>
    </reaction>
</comment>
<dbReference type="Gene3D" id="3.40.80.10">
    <property type="entry name" value="Peptidoglycan recognition protein-like"/>
    <property type="match status" value="1"/>
</dbReference>
<sequence>MLSIKQLPNYLKHKNIILITKIEINSDGWLLLSNLCQIIRSPYFNQRPPNTEIDTIVLHNISLPPLEFGQKYINALFLGTLPKLQDKHPYFKNIAHLKVSAHFFIGRNGIITQYVSTLNRAWHAGQSQYKNRENYNNFSIGIELNGADYFPYTLKQYQTLAQLILALKQRHPKITLDNITTHSQISPNRKTDPGPAFNLNFLLHSLKNLR</sequence>
<evidence type="ECO:0000256" key="9">
    <source>
        <dbReference type="ARBA" id="ARBA00022833"/>
    </source>
</evidence>
<dbReference type="GO" id="GO:0046872">
    <property type="term" value="F:metal ion binding"/>
    <property type="evidence" value="ECO:0007669"/>
    <property type="project" value="UniProtKB-KW"/>
</dbReference>
<dbReference type="PANTHER" id="PTHR30417">
    <property type="entry name" value="N-ACETYLMURAMOYL-L-ALANINE AMIDASE AMID"/>
    <property type="match status" value="1"/>
</dbReference>
<protein>
    <recommendedName>
        <fullName evidence="11">1,6-anhydro-N-acetylmuramyl-L-alanine amidase AmpD</fullName>
        <ecNumber evidence="5">3.5.1.28</ecNumber>
    </recommendedName>
    <alternativeName>
        <fullName evidence="12">N-acetylmuramoyl-L-alanine amidase</fullName>
    </alternativeName>
</protein>
<evidence type="ECO:0000256" key="6">
    <source>
        <dbReference type="ARBA" id="ARBA00022490"/>
    </source>
</evidence>
<dbReference type="GO" id="GO:0071555">
    <property type="term" value="P:cell wall organization"/>
    <property type="evidence" value="ECO:0007669"/>
    <property type="project" value="UniProtKB-KW"/>
</dbReference>
<dbReference type="GO" id="GO:0009253">
    <property type="term" value="P:peptidoglycan catabolic process"/>
    <property type="evidence" value="ECO:0007669"/>
    <property type="project" value="InterPro"/>
</dbReference>
<name>A0A380MZF0_9GAMM</name>
<dbReference type="Pfam" id="PF01510">
    <property type="entry name" value="Amidase_2"/>
    <property type="match status" value="1"/>
</dbReference>